<dbReference type="AlphaFoldDB" id="A0A538SKC0"/>
<dbReference type="Pfam" id="PF13519">
    <property type="entry name" value="VWA_2"/>
    <property type="match status" value="1"/>
</dbReference>
<keyword evidence="1" id="KW-0812">Transmembrane</keyword>
<evidence type="ECO:0000259" key="2">
    <source>
        <dbReference type="Pfam" id="PF07584"/>
    </source>
</evidence>
<dbReference type="Gene3D" id="3.40.50.410">
    <property type="entry name" value="von Willebrand factor, type A domain"/>
    <property type="match status" value="1"/>
</dbReference>
<feature type="transmembrane region" description="Helical" evidence="1">
    <location>
        <begin position="6"/>
        <end position="24"/>
    </location>
</feature>
<reference evidence="4 5" key="1">
    <citation type="journal article" date="2019" name="Nat. Microbiol.">
        <title>Mediterranean grassland soil C-N compound turnover is dependent on rainfall and depth, and is mediated by genomically divergent microorganisms.</title>
        <authorList>
            <person name="Diamond S."/>
            <person name="Andeer P.F."/>
            <person name="Li Z."/>
            <person name="Crits-Christoph A."/>
            <person name="Burstein D."/>
            <person name="Anantharaman K."/>
            <person name="Lane K.R."/>
            <person name="Thomas B.C."/>
            <person name="Pan C."/>
            <person name="Northen T.R."/>
            <person name="Banfield J.F."/>
        </authorList>
    </citation>
    <scope>NUCLEOTIDE SEQUENCE [LARGE SCALE GENOMIC DNA]</scope>
    <source>
        <strain evidence="4">WS_3</strain>
    </source>
</reference>
<dbReference type="Proteomes" id="UP000320184">
    <property type="component" value="Unassembled WGS sequence"/>
</dbReference>
<dbReference type="EMBL" id="VBOT01000053">
    <property type="protein sequence ID" value="TMQ51802.1"/>
    <property type="molecule type" value="Genomic_DNA"/>
</dbReference>
<feature type="transmembrane region" description="Helical" evidence="1">
    <location>
        <begin position="669"/>
        <end position="687"/>
    </location>
</feature>
<dbReference type="InterPro" id="IPR011933">
    <property type="entry name" value="Double_TM_dom"/>
</dbReference>
<evidence type="ECO:0000313" key="5">
    <source>
        <dbReference type="Proteomes" id="UP000320184"/>
    </source>
</evidence>
<evidence type="ECO:0000313" key="4">
    <source>
        <dbReference type="EMBL" id="TMQ51802.1"/>
    </source>
</evidence>
<proteinExistence type="predicted"/>
<dbReference type="PANTHER" id="PTHR37464:SF1">
    <property type="entry name" value="BLL2463 PROTEIN"/>
    <property type="match status" value="1"/>
</dbReference>
<dbReference type="Gene3D" id="3.40.50.880">
    <property type="match status" value="1"/>
</dbReference>
<feature type="domain" description="VWFA" evidence="3">
    <location>
        <begin position="92"/>
        <end position="212"/>
    </location>
</feature>
<dbReference type="SUPFAM" id="SSF53300">
    <property type="entry name" value="vWA-like"/>
    <property type="match status" value="1"/>
</dbReference>
<dbReference type="InterPro" id="IPR036465">
    <property type="entry name" value="vWFA_dom_sf"/>
</dbReference>
<organism evidence="4 5">
    <name type="scientific">Eiseniibacteriota bacterium</name>
    <dbReference type="NCBI Taxonomy" id="2212470"/>
    <lineage>
        <taxon>Bacteria</taxon>
        <taxon>Candidatus Eiseniibacteriota</taxon>
    </lineage>
</organism>
<dbReference type="InterPro" id="IPR024163">
    <property type="entry name" value="Aerotolerance_reg_N"/>
</dbReference>
<sequence length="704" mass="73712">MSFLNPLFLFGLLAAAIPVIIHLFTRRRPREVPFPSLEFLSEVNQSEIRRLRLKQWLLLLLRTLAIVAIALAIARPAVRGSVGPRSGAATTVVVLVDQSGSMGAAAVGSTGGPASAGPASASGTLLGEAKRAIEDVLSTLGPADELLLVPYDRAPHPATPRPSSDLGRLRAAVQGLAPTAYTTDHRQALEFAASALAHSNALNRELFWVSDFQAAGFAGPGDAGPSAAIVAPAGPWQQSRAYLIPIAPRSPANVGLSDAALSPAETEIGLSVTASSYGARPGDLAVEVRDLEGQAELGRGFLNLPERGEATTLLPLARLPREGGAVVVPDDALGLDNRRVFAAGRAGTLKVLVREDGPPSALRLALEAGSPASGIAVETVGGAELAQAARDADAVVLNDLERLGAAELQAVLDFYRGGGGVLVVLGDRADPGFWNSAVLGELGAGRLGGLDQAPTGSAWRLMRATAGHPVLTGFPARPGEPLSTARFTAIRAFAPAPGTRTLLEFDRAHPALLEAPRALIFAASLEPSRSDFPVSGAYLPLLHQAVKVLGRGTAASSLVPGDRYSFPAGTGAWRIEDEQGREIPSELAAERGATRLRSDPLEHPGLYRVMQGGTMRSTFAVNPDPRESDLTPVPERAMVRAFPPGRAQVVRPGENLARRVREARYGRELWSWFIVMALVLLAAETVIGRWGLGSRVPEAVGAGA</sequence>
<accession>A0A538SKC0</accession>
<dbReference type="InterPro" id="IPR029062">
    <property type="entry name" value="Class_I_gatase-like"/>
</dbReference>
<name>A0A538SKC0_UNCEI</name>
<feature type="transmembrane region" description="Helical" evidence="1">
    <location>
        <begin position="56"/>
        <end position="74"/>
    </location>
</feature>
<dbReference type="InterPro" id="IPR002035">
    <property type="entry name" value="VWF_A"/>
</dbReference>
<dbReference type="SUPFAM" id="SSF52317">
    <property type="entry name" value="Class I glutamine amidotransferase-like"/>
    <property type="match status" value="1"/>
</dbReference>
<keyword evidence="1" id="KW-1133">Transmembrane helix</keyword>
<protein>
    <submittedName>
        <fullName evidence="4">VWA domain-containing protein</fullName>
    </submittedName>
</protein>
<evidence type="ECO:0000259" key="3">
    <source>
        <dbReference type="Pfam" id="PF13519"/>
    </source>
</evidence>
<evidence type="ECO:0000256" key="1">
    <source>
        <dbReference type="SAM" id="Phobius"/>
    </source>
</evidence>
<dbReference type="NCBIfam" id="TIGR02226">
    <property type="entry name" value="two_anch"/>
    <property type="match status" value="1"/>
</dbReference>
<dbReference type="PANTHER" id="PTHR37464">
    <property type="entry name" value="BLL2463 PROTEIN"/>
    <property type="match status" value="1"/>
</dbReference>
<comment type="caution">
    <text evidence="4">The sequence shown here is derived from an EMBL/GenBank/DDBJ whole genome shotgun (WGS) entry which is preliminary data.</text>
</comment>
<feature type="domain" description="Aerotolerance regulator N-terminal" evidence="2">
    <location>
        <begin position="1"/>
        <end position="76"/>
    </location>
</feature>
<gene>
    <name evidence="4" type="ORF">E6K73_04725</name>
</gene>
<keyword evidence="1" id="KW-0472">Membrane</keyword>
<dbReference type="Pfam" id="PF07584">
    <property type="entry name" value="BatA"/>
    <property type="match status" value="1"/>
</dbReference>